<dbReference type="Proteomes" id="UP000030185">
    <property type="component" value="Unassembled WGS sequence"/>
</dbReference>
<dbReference type="CDD" id="cd00090">
    <property type="entry name" value="HTH_ARSR"/>
    <property type="match status" value="1"/>
</dbReference>
<dbReference type="STRING" id="153721.MYP_2909"/>
<sequence>MAIKPDERIKQIEKMAKALGDKNRLVILQTIAEKGCVNCTEFTEVINLAQPSVSHHIKILVDSGLINSDKEGRFVKLCINRENIEEFNAFLNDINKF</sequence>
<dbReference type="RefSeq" id="WP_045464480.1">
    <property type="nucleotide sequence ID" value="NZ_BBLT01000005.1"/>
</dbReference>
<evidence type="ECO:0000259" key="4">
    <source>
        <dbReference type="PROSITE" id="PS50987"/>
    </source>
</evidence>
<dbReference type="GO" id="GO:0003677">
    <property type="term" value="F:DNA binding"/>
    <property type="evidence" value="ECO:0007669"/>
    <property type="project" value="UniProtKB-KW"/>
</dbReference>
<evidence type="ECO:0000256" key="2">
    <source>
        <dbReference type="ARBA" id="ARBA00023125"/>
    </source>
</evidence>
<keyword evidence="2" id="KW-0238">DNA-binding</keyword>
<dbReference type="InterPro" id="IPR011991">
    <property type="entry name" value="ArsR-like_HTH"/>
</dbReference>
<dbReference type="AlphaFoldDB" id="A0A098LFC5"/>
<dbReference type="InterPro" id="IPR036388">
    <property type="entry name" value="WH-like_DNA-bd_sf"/>
</dbReference>
<feature type="domain" description="HTH arsR-type" evidence="4">
    <location>
        <begin position="4"/>
        <end position="97"/>
    </location>
</feature>
<name>A0A098LFC5_9BACT</name>
<dbReference type="InterPro" id="IPR036390">
    <property type="entry name" value="WH_DNA-bd_sf"/>
</dbReference>
<accession>A0A098LFC5</accession>
<gene>
    <name evidence="5" type="ORF">MYP_2909</name>
</gene>
<dbReference type="Gene3D" id="1.10.10.10">
    <property type="entry name" value="Winged helix-like DNA-binding domain superfamily/Winged helix DNA-binding domain"/>
    <property type="match status" value="1"/>
</dbReference>
<keyword evidence="1" id="KW-0805">Transcription regulation</keyword>
<dbReference type="InterPro" id="IPR001845">
    <property type="entry name" value="HTH_ArsR_DNA-bd_dom"/>
</dbReference>
<dbReference type="PROSITE" id="PS50987">
    <property type="entry name" value="HTH_ARSR_2"/>
    <property type="match status" value="1"/>
</dbReference>
<dbReference type="GO" id="GO:0003700">
    <property type="term" value="F:DNA-binding transcription factor activity"/>
    <property type="evidence" value="ECO:0007669"/>
    <property type="project" value="InterPro"/>
</dbReference>
<dbReference type="EMBL" id="BBLT01000005">
    <property type="protein sequence ID" value="GAL85680.1"/>
    <property type="molecule type" value="Genomic_DNA"/>
</dbReference>
<protein>
    <submittedName>
        <fullName evidence="5">Putative transcriptional regulator</fullName>
    </submittedName>
</protein>
<proteinExistence type="predicted"/>
<dbReference type="PANTHER" id="PTHR33154:SF33">
    <property type="entry name" value="TRANSCRIPTIONAL REPRESSOR SDPR"/>
    <property type="match status" value="1"/>
</dbReference>
<dbReference type="eggNOG" id="COG0640">
    <property type="taxonomic scope" value="Bacteria"/>
</dbReference>
<dbReference type="NCBIfam" id="NF033788">
    <property type="entry name" value="HTH_metalloreg"/>
    <property type="match status" value="1"/>
</dbReference>
<evidence type="ECO:0000313" key="5">
    <source>
        <dbReference type="EMBL" id="GAL85680.1"/>
    </source>
</evidence>
<dbReference type="PANTHER" id="PTHR33154">
    <property type="entry name" value="TRANSCRIPTIONAL REGULATOR, ARSR FAMILY"/>
    <property type="match status" value="1"/>
</dbReference>
<dbReference type="OrthoDB" id="9798835at2"/>
<keyword evidence="6" id="KW-1185">Reference proteome</keyword>
<dbReference type="InterPro" id="IPR051081">
    <property type="entry name" value="HTH_MetalResp_TranReg"/>
</dbReference>
<keyword evidence="3" id="KW-0804">Transcription</keyword>
<organism evidence="5 6">
    <name type="scientific">Sporocytophaga myxococcoides</name>
    <dbReference type="NCBI Taxonomy" id="153721"/>
    <lineage>
        <taxon>Bacteria</taxon>
        <taxon>Pseudomonadati</taxon>
        <taxon>Bacteroidota</taxon>
        <taxon>Cytophagia</taxon>
        <taxon>Cytophagales</taxon>
        <taxon>Cytophagaceae</taxon>
        <taxon>Sporocytophaga</taxon>
    </lineage>
</organism>
<dbReference type="SUPFAM" id="SSF46785">
    <property type="entry name" value="Winged helix' DNA-binding domain"/>
    <property type="match status" value="1"/>
</dbReference>
<dbReference type="SMART" id="SM00418">
    <property type="entry name" value="HTH_ARSR"/>
    <property type="match status" value="1"/>
</dbReference>
<comment type="caution">
    <text evidence="5">The sequence shown here is derived from an EMBL/GenBank/DDBJ whole genome shotgun (WGS) entry which is preliminary data.</text>
</comment>
<reference evidence="5 6" key="1">
    <citation type="submission" date="2014-09" db="EMBL/GenBank/DDBJ databases">
        <title>Sporocytophaga myxococcoides PG-01 genome sequencing.</title>
        <authorList>
            <person name="Liu L."/>
            <person name="Gao P.J."/>
            <person name="Chen G.J."/>
            <person name="Wang L.S."/>
        </authorList>
    </citation>
    <scope>NUCLEOTIDE SEQUENCE [LARGE SCALE GENOMIC DNA]</scope>
    <source>
        <strain evidence="5 6">PG-01</strain>
    </source>
</reference>
<evidence type="ECO:0000313" key="6">
    <source>
        <dbReference type="Proteomes" id="UP000030185"/>
    </source>
</evidence>
<dbReference type="Pfam" id="PF12840">
    <property type="entry name" value="HTH_20"/>
    <property type="match status" value="1"/>
</dbReference>
<evidence type="ECO:0000256" key="1">
    <source>
        <dbReference type="ARBA" id="ARBA00023015"/>
    </source>
</evidence>
<evidence type="ECO:0000256" key="3">
    <source>
        <dbReference type="ARBA" id="ARBA00023163"/>
    </source>
</evidence>